<sequence length="51" mass="5342">MRGTLLLQVSELPLKFNCQRAYRVFGSGFAGGTGVSGAGPRGRRAGRCDIG</sequence>
<protein>
    <submittedName>
        <fullName evidence="1">Uncharacterized protein</fullName>
    </submittedName>
</protein>
<dbReference type="AlphaFoldDB" id="S9QXN4"/>
<gene>
    <name evidence="1" type="ORF">ruthe_02283</name>
</gene>
<evidence type="ECO:0000313" key="1">
    <source>
        <dbReference type="EMBL" id="EPX84377.1"/>
    </source>
</evidence>
<accession>S9QXN4</accession>
<name>S9QXN4_9RHOB</name>
<proteinExistence type="predicted"/>
<dbReference type="EMBL" id="AOLV01000026">
    <property type="protein sequence ID" value="EPX84377.1"/>
    <property type="molecule type" value="Genomic_DNA"/>
</dbReference>
<keyword evidence="2" id="KW-1185">Reference proteome</keyword>
<comment type="caution">
    <text evidence="1">The sequence shown here is derived from an EMBL/GenBank/DDBJ whole genome shotgun (WGS) entry which is preliminary data.</text>
</comment>
<dbReference type="HOGENOM" id="CLU_3103439_0_0_5"/>
<evidence type="ECO:0000313" key="2">
    <source>
        <dbReference type="Proteomes" id="UP000015346"/>
    </source>
</evidence>
<organism evidence="1 2">
    <name type="scientific">Rubellimicrobium thermophilum DSM 16684</name>
    <dbReference type="NCBI Taxonomy" id="1123069"/>
    <lineage>
        <taxon>Bacteria</taxon>
        <taxon>Pseudomonadati</taxon>
        <taxon>Pseudomonadota</taxon>
        <taxon>Alphaproteobacteria</taxon>
        <taxon>Rhodobacterales</taxon>
        <taxon>Roseobacteraceae</taxon>
        <taxon>Rubellimicrobium</taxon>
    </lineage>
</organism>
<reference evidence="1 2" key="1">
    <citation type="journal article" date="2013" name="Stand. Genomic Sci.">
        <title>Genome sequence of the reddish-pigmented Rubellimicrobium thermophilum type strain (DSM 16684(T)), a member of the Roseobacter clade.</title>
        <authorList>
            <person name="Fiebig A."/>
            <person name="Riedel T."/>
            <person name="Gronow S."/>
            <person name="Petersen J."/>
            <person name="Klenk H.P."/>
            <person name="Goker M."/>
        </authorList>
    </citation>
    <scope>NUCLEOTIDE SEQUENCE [LARGE SCALE GENOMIC DNA]</scope>
    <source>
        <strain evidence="1 2">DSM 16684</strain>
    </source>
</reference>
<dbReference type="Proteomes" id="UP000015346">
    <property type="component" value="Unassembled WGS sequence"/>
</dbReference>